<protein>
    <submittedName>
        <fullName evidence="1">Uncharacterized protein</fullName>
    </submittedName>
</protein>
<dbReference type="Gene3D" id="2.70.150.10">
    <property type="entry name" value="Calcium-transporting ATPase, cytoplasmic transduction domain A"/>
    <property type="match status" value="1"/>
</dbReference>
<name>U6KFH4_9EIME</name>
<evidence type="ECO:0000313" key="2">
    <source>
        <dbReference type="Proteomes" id="UP000030744"/>
    </source>
</evidence>
<dbReference type="GO" id="GO:0140326">
    <property type="term" value="F:ATPase-coupled intramembrane lipid transporter activity"/>
    <property type="evidence" value="ECO:0007669"/>
    <property type="project" value="TreeGrafter"/>
</dbReference>
<dbReference type="OrthoDB" id="377733at2759"/>
<dbReference type="GO" id="GO:0045332">
    <property type="term" value="P:phospholipid translocation"/>
    <property type="evidence" value="ECO:0007669"/>
    <property type="project" value="TreeGrafter"/>
</dbReference>
<reference evidence="1" key="1">
    <citation type="submission" date="2013-10" db="EMBL/GenBank/DDBJ databases">
        <title>Genomic analysis of the causative agents of coccidiosis in chickens.</title>
        <authorList>
            <person name="Reid A.J."/>
            <person name="Blake D."/>
            <person name="Billington K."/>
            <person name="Browne H."/>
            <person name="Dunn M."/>
            <person name="Hung S."/>
            <person name="Kawahara F."/>
            <person name="Miranda-Saavedra D."/>
            <person name="Mourier T."/>
            <person name="Nagra H."/>
            <person name="Otto T.D."/>
            <person name="Rawlings N."/>
            <person name="Sanchez A."/>
            <person name="Sanders M."/>
            <person name="Subramaniam C."/>
            <person name="Tay Y."/>
            <person name="Dear P."/>
            <person name="Doerig C."/>
            <person name="Gruber A."/>
            <person name="Parkinson J."/>
            <person name="Shirley M."/>
            <person name="Wan K.L."/>
            <person name="Berriman M."/>
            <person name="Tomley F."/>
            <person name="Pain A."/>
        </authorList>
    </citation>
    <scope>NUCLEOTIDE SEQUENCE [LARGE SCALE GENOMIC DNA]</scope>
    <source>
        <strain evidence="1">Houghton</strain>
    </source>
</reference>
<dbReference type="GO" id="GO:0005886">
    <property type="term" value="C:plasma membrane"/>
    <property type="evidence" value="ECO:0007669"/>
    <property type="project" value="TreeGrafter"/>
</dbReference>
<gene>
    <name evidence="1" type="ORF">EMH_0094430</name>
</gene>
<reference evidence="1" key="2">
    <citation type="submission" date="2013-10" db="EMBL/GenBank/DDBJ databases">
        <authorList>
            <person name="Aslett M."/>
        </authorList>
    </citation>
    <scope>NUCLEOTIDE SEQUENCE [LARGE SCALE GENOMIC DNA]</scope>
    <source>
        <strain evidence="1">Houghton</strain>
    </source>
</reference>
<organism evidence="1 2">
    <name type="scientific">Eimeria mitis</name>
    <dbReference type="NCBI Taxonomy" id="44415"/>
    <lineage>
        <taxon>Eukaryota</taxon>
        <taxon>Sar</taxon>
        <taxon>Alveolata</taxon>
        <taxon>Apicomplexa</taxon>
        <taxon>Conoidasida</taxon>
        <taxon>Coccidia</taxon>
        <taxon>Eucoccidiorida</taxon>
        <taxon>Eimeriorina</taxon>
        <taxon>Eimeriidae</taxon>
        <taxon>Eimeria</taxon>
    </lineage>
</organism>
<dbReference type="PANTHER" id="PTHR24092">
    <property type="entry name" value="PROBABLE PHOSPHOLIPID-TRANSPORTING ATPASE"/>
    <property type="match status" value="1"/>
</dbReference>
<dbReference type="VEuPathDB" id="ToxoDB:EMH_0094430"/>
<proteinExistence type="predicted"/>
<keyword evidence="2" id="KW-1185">Reference proteome</keyword>
<accession>U6KFH4</accession>
<dbReference type="SUPFAM" id="SSF81653">
    <property type="entry name" value="Calcium ATPase, transduction domain A"/>
    <property type="match status" value="2"/>
</dbReference>
<dbReference type="GeneID" id="25383562"/>
<dbReference type="AlphaFoldDB" id="U6KFH4"/>
<dbReference type="Proteomes" id="UP000030744">
    <property type="component" value="Unassembled WGS sequence"/>
</dbReference>
<sequence>MQAAWGDLRVGNIVRVYCGECVPADLLILTCGHSESAILDLRMAAWGDLRVGNIVRVYCGECVPADLLILTCGHSESAILDLRMVDGGTAYERRKQTTR</sequence>
<dbReference type="RefSeq" id="XP_013357549.1">
    <property type="nucleotide sequence ID" value="XM_013502095.1"/>
</dbReference>
<dbReference type="EMBL" id="HG687513">
    <property type="protein sequence ID" value="CDJ34987.1"/>
    <property type="molecule type" value="Genomic_DNA"/>
</dbReference>
<evidence type="ECO:0000313" key="1">
    <source>
        <dbReference type="EMBL" id="CDJ34987.1"/>
    </source>
</evidence>
<dbReference type="InterPro" id="IPR008250">
    <property type="entry name" value="ATPase_P-typ_transduc_dom_A_sf"/>
</dbReference>